<evidence type="ECO:0008006" key="4">
    <source>
        <dbReference type="Google" id="ProtNLM"/>
    </source>
</evidence>
<keyword evidence="1" id="KW-1133">Transmembrane helix</keyword>
<gene>
    <name evidence="2" type="ORF">NCI00_18505</name>
</gene>
<evidence type="ECO:0000256" key="1">
    <source>
        <dbReference type="SAM" id="Phobius"/>
    </source>
</evidence>
<comment type="caution">
    <text evidence="2">The sequence shown here is derived from an EMBL/GenBank/DDBJ whole genome shotgun (WGS) entry which is preliminary data.</text>
</comment>
<keyword evidence="1" id="KW-0472">Membrane</keyword>
<accession>A0ABT1FRP4</accession>
<evidence type="ECO:0000313" key="2">
    <source>
        <dbReference type="EMBL" id="MCP1384436.1"/>
    </source>
</evidence>
<dbReference type="EMBL" id="JAMZEL010000008">
    <property type="protein sequence ID" value="MCP1384436.1"/>
    <property type="molecule type" value="Genomic_DNA"/>
</dbReference>
<feature type="transmembrane region" description="Helical" evidence="1">
    <location>
        <begin position="20"/>
        <end position="39"/>
    </location>
</feature>
<keyword evidence="1" id="KW-0812">Transmembrane</keyword>
<feature type="transmembrane region" description="Helical" evidence="1">
    <location>
        <begin position="51"/>
        <end position="70"/>
    </location>
</feature>
<evidence type="ECO:0000313" key="3">
    <source>
        <dbReference type="Proteomes" id="UP001204772"/>
    </source>
</evidence>
<dbReference type="RefSeq" id="WP_253529971.1">
    <property type="nucleotide sequence ID" value="NZ_JAMZEL010000008.1"/>
</dbReference>
<sequence length="97" mass="10187">MIDQNKLSAVDRVAAPTPKFFAIIRNIGIVLAAVSGAVIAMQQQGIELPEIVALLADKSAWIAGLIAALVSQFTVDFKKLSGENIIASVGNVVKKKA</sequence>
<reference evidence="2 3" key="1">
    <citation type="submission" date="2022-06" db="EMBL/GenBank/DDBJ databases">
        <title>Runella sp. S5 genome sequencing.</title>
        <authorList>
            <person name="Park S."/>
        </authorList>
    </citation>
    <scope>NUCLEOTIDE SEQUENCE [LARGE SCALE GENOMIC DNA]</scope>
    <source>
        <strain evidence="2 3">S5</strain>
    </source>
</reference>
<proteinExistence type="predicted"/>
<keyword evidence="3" id="KW-1185">Reference proteome</keyword>
<protein>
    <recommendedName>
        <fullName evidence="4">Holin</fullName>
    </recommendedName>
</protein>
<name>A0ABT1FRP4_9BACT</name>
<organism evidence="2 3">
    <name type="scientific">Runella salmonicolor</name>
    <dbReference type="NCBI Taxonomy" id="2950278"/>
    <lineage>
        <taxon>Bacteria</taxon>
        <taxon>Pseudomonadati</taxon>
        <taxon>Bacteroidota</taxon>
        <taxon>Cytophagia</taxon>
        <taxon>Cytophagales</taxon>
        <taxon>Spirosomataceae</taxon>
        <taxon>Runella</taxon>
    </lineage>
</organism>
<dbReference type="Proteomes" id="UP001204772">
    <property type="component" value="Unassembled WGS sequence"/>
</dbReference>